<protein>
    <recommendedName>
        <fullName evidence="5">Secreted protein</fullName>
    </recommendedName>
</protein>
<accession>A0ABV5ZXS6</accession>
<sequence>MRTTTRAAALVLSALFVLLCGAPQALADGAPAGGDIHVAQTLGARELTVVLRRVDAVPGPLRVNVITHAGSPAGALRLRLDATGAASDHTVPRASTASVELGAEPGSYDATLTVGRPGPQELAIDDGTRVARIPFVVPVTVLSPTERVTYGGFVAAGVLLFLSLVVAVKAQRGWLVLLPAGGVVASLAVAVTAALLSASAPTPPVPGDDVDATVDNVLDPYSIPRQSTVDGSRPPVNVLVSHTSAPDGVELALRFTDGASGRPVDDLLVHDSALAHLLVVPPSGALRHLHPIRVAPGEYRVRLASPEPGYHAVSVEIARRGGGVQLLRSATGFTLPGQPLPPAPTVDDVRVEGATAGSAATITARFGDKRDLQPWLGMVGHLIVVGPLPEDQEVGRAAAGAQTWSHVHHMAPLTRGGAGGQPDETVAAYGPEVSFTHTFALPGRYRAWVQAERDYSLMTKPVEITVSPQEGNP</sequence>
<keyword evidence="2" id="KW-0732">Signal</keyword>
<dbReference type="EMBL" id="JBHLZU010000014">
    <property type="protein sequence ID" value="MFB9905702.1"/>
    <property type="molecule type" value="Genomic_DNA"/>
</dbReference>
<dbReference type="Proteomes" id="UP001589693">
    <property type="component" value="Unassembled WGS sequence"/>
</dbReference>
<reference evidence="3 4" key="1">
    <citation type="submission" date="2024-09" db="EMBL/GenBank/DDBJ databases">
        <authorList>
            <person name="Sun Q."/>
            <person name="Mori K."/>
        </authorList>
    </citation>
    <scope>NUCLEOTIDE SEQUENCE [LARGE SCALE GENOMIC DNA]</scope>
    <source>
        <strain evidence="3 4">TBRC 7907</strain>
    </source>
</reference>
<comment type="caution">
    <text evidence="3">The sequence shown here is derived from an EMBL/GenBank/DDBJ whole genome shotgun (WGS) entry which is preliminary data.</text>
</comment>
<gene>
    <name evidence="3" type="ORF">ACFFQA_17350</name>
</gene>
<feature type="signal peptide" evidence="2">
    <location>
        <begin position="1"/>
        <end position="27"/>
    </location>
</feature>
<dbReference type="RefSeq" id="WP_377853003.1">
    <property type="nucleotide sequence ID" value="NZ_JBHLZU010000014.1"/>
</dbReference>
<name>A0ABV5ZXS6_9PSEU</name>
<keyword evidence="4" id="KW-1185">Reference proteome</keyword>
<proteinExistence type="predicted"/>
<feature type="chain" id="PRO_5045651581" description="Secreted protein" evidence="2">
    <location>
        <begin position="28"/>
        <end position="473"/>
    </location>
</feature>
<keyword evidence="1" id="KW-0812">Transmembrane</keyword>
<evidence type="ECO:0000313" key="3">
    <source>
        <dbReference type="EMBL" id="MFB9905702.1"/>
    </source>
</evidence>
<evidence type="ECO:0000256" key="1">
    <source>
        <dbReference type="SAM" id="Phobius"/>
    </source>
</evidence>
<organism evidence="3 4">
    <name type="scientific">Allokutzneria oryzae</name>
    <dbReference type="NCBI Taxonomy" id="1378989"/>
    <lineage>
        <taxon>Bacteria</taxon>
        <taxon>Bacillati</taxon>
        <taxon>Actinomycetota</taxon>
        <taxon>Actinomycetes</taxon>
        <taxon>Pseudonocardiales</taxon>
        <taxon>Pseudonocardiaceae</taxon>
        <taxon>Allokutzneria</taxon>
    </lineage>
</organism>
<feature type="transmembrane region" description="Helical" evidence="1">
    <location>
        <begin position="148"/>
        <end position="168"/>
    </location>
</feature>
<feature type="transmembrane region" description="Helical" evidence="1">
    <location>
        <begin position="175"/>
        <end position="196"/>
    </location>
</feature>
<evidence type="ECO:0008006" key="5">
    <source>
        <dbReference type="Google" id="ProtNLM"/>
    </source>
</evidence>
<evidence type="ECO:0000313" key="4">
    <source>
        <dbReference type="Proteomes" id="UP001589693"/>
    </source>
</evidence>
<keyword evidence="1" id="KW-1133">Transmembrane helix</keyword>
<evidence type="ECO:0000256" key="2">
    <source>
        <dbReference type="SAM" id="SignalP"/>
    </source>
</evidence>
<keyword evidence="1" id="KW-0472">Membrane</keyword>